<dbReference type="SMART" id="SM01411">
    <property type="entry name" value="Ephrin_rec_like"/>
    <property type="match status" value="1"/>
</dbReference>
<dbReference type="Gene3D" id="2.10.50.10">
    <property type="entry name" value="Tumor Necrosis Factor Receptor, subunit A, domain 2"/>
    <property type="match status" value="1"/>
</dbReference>
<dbReference type="InterPro" id="IPR036278">
    <property type="entry name" value="Sialidase_sf"/>
</dbReference>
<evidence type="ECO:0000313" key="2">
    <source>
        <dbReference type="EMBL" id="GMI45316.1"/>
    </source>
</evidence>
<evidence type="ECO:0000259" key="1">
    <source>
        <dbReference type="Pfam" id="PF07699"/>
    </source>
</evidence>
<reference evidence="3" key="1">
    <citation type="journal article" date="2023" name="Commun. Biol.">
        <title>Genome analysis of Parmales, the sister group of diatoms, reveals the evolutionary specialization of diatoms from phago-mixotrophs to photoautotrophs.</title>
        <authorList>
            <person name="Ban H."/>
            <person name="Sato S."/>
            <person name="Yoshikawa S."/>
            <person name="Yamada K."/>
            <person name="Nakamura Y."/>
            <person name="Ichinomiya M."/>
            <person name="Sato N."/>
            <person name="Blanc-Mathieu R."/>
            <person name="Endo H."/>
            <person name="Kuwata A."/>
            <person name="Ogata H."/>
        </authorList>
    </citation>
    <scope>NUCLEOTIDE SEQUENCE [LARGE SCALE GENOMIC DNA]</scope>
</reference>
<comment type="caution">
    <text evidence="2">The sequence shown here is derived from an EMBL/GenBank/DDBJ whole genome shotgun (WGS) entry which is preliminary data.</text>
</comment>
<dbReference type="SUPFAM" id="SSF50939">
    <property type="entry name" value="Sialidases"/>
    <property type="match status" value="1"/>
</dbReference>
<dbReference type="SUPFAM" id="SSF51126">
    <property type="entry name" value="Pectin lyase-like"/>
    <property type="match status" value="1"/>
</dbReference>
<sequence>MPITEAITFECSDVVAKCIIDAQTTGRVLRVVDVDGLALLGLVITHGSFETGGAGIRITASTVTLTSCKIASNVVWGAYDGGGMFIEGSSSVTIAKSSIKNNMCGKLGGGIALSTSGTVSVYTTSFLSNSAEMALDIASTMPSDGSADGSTWTIRSSAADNQWLSVTYGGGLFVAVSASGTGNRVMTSTDGSTWTPRSSTADNAWSSVTYGGGLFVAVSYSGSGNRVMTSTNGITWSLQASAADNDWLSVTYGGGLFVAVSSTGSGNRVMTSTDGITWIIRASAADNSWRSVTYGGGLFVAVSYSGSGNRVMTSTDGFTWSLQSSASDNSWRSVTYGGGLFVAVSNTGTGNRVMTSTDGSTWTSRASAADNEWRSVTYGERLFVAVSSTGSGNRVMTSTDGSTWTLQSSAADNSWWSVTYGGGLLVAVSYSGTGNRVMTSQLLGAGTVTIFSSGTCPADGSSLLQGSSLSTFGEISYESSNHSYFCACPLGTYRPSTEAICMPCIAGTYADGHDSVECSMCGAGTFSPTEGATTESTCQGEFFGWKNG</sequence>
<name>A0A9W7GG17_9STRA</name>
<dbReference type="InterPro" id="IPR011641">
    <property type="entry name" value="Tyr-kin_ephrin_A/B_rcpt-like"/>
</dbReference>
<dbReference type="InterPro" id="IPR011050">
    <property type="entry name" value="Pectin_lyase_fold/virulence"/>
</dbReference>
<dbReference type="Pfam" id="PF07699">
    <property type="entry name" value="Ephrin_rec_like"/>
    <property type="match status" value="1"/>
</dbReference>
<organism evidence="2 3">
    <name type="scientific">Triparma columacea</name>
    <dbReference type="NCBI Taxonomy" id="722753"/>
    <lineage>
        <taxon>Eukaryota</taxon>
        <taxon>Sar</taxon>
        <taxon>Stramenopiles</taxon>
        <taxon>Ochrophyta</taxon>
        <taxon>Bolidophyceae</taxon>
        <taxon>Parmales</taxon>
        <taxon>Triparmaceae</taxon>
        <taxon>Triparma</taxon>
    </lineage>
</organism>
<accession>A0A9W7GG17</accession>
<dbReference type="Proteomes" id="UP001165065">
    <property type="component" value="Unassembled WGS sequence"/>
</dbReference>
<feature type="domain" description="Tyrosine-protein kinase ephrin type A/B receptor-like" evidence="1">
    <location>
        <begin position="491"/>
        <end position="538"/>
    </location>
</feature>
<gene>
    <name evidence="2" type="ORF">TrCOL_g13706</name>
</gene>
<dbReference type="OrthoDB" id="198528at2759"/>
<dbReference type="AlphaFoldDB" id="A0A9W7GG17"/>
<keyword evidence="3" id="KW-1185">Reference proteome</keyword>
<protein>
    <recommendedName>
        <fullName evidence="1">Tyrosine-protein kinase ephrin type A/B receptor-like domain-containing protein</fullName>
    </recommendedName>
</protein>
<proteinExistence type="predicted"/>
<dbReference type="EMBL" id="BRYA01000242">
    <property type="protein sequence ID" value="GMI45316.1"/>
    <property type="molecule type" value="Genomic_DNA"/>
</dbReference>
<evidence type="ECO:0000313" key="3">
    <source>
        <dbReference type="Proteomes" id="UP001165065"/>
    </source>
</evidence>